<proteinExistence type="predicted"/>
<dbReference type="Proteomes" id="UP000183995">
    <property type="component" value="Unassembled WGS sequence"/>
</dbReference>
<accession>A0A1M5XBM4</accession>
<protein>
    <submittedName>
        <fullName evidence="1">Uncharacterized protein</fullName>
    </submittedName>
</protein>
<evidence type="ECO:0000313" key="2">
    <source>
        <dbReference type="Proteomes" id="UP000183995"/>
    </source>
</evidence>
<dbReference type="EMBL" id="FQXV01000005">
    <property type="protein sequence ID" value="SHH97265.1"/>
    <property type="molecule type" value="Genomic_DNA"/>
</dbReference>
<name>A0A1M5XBM4_9FIRM</name>
<evidence type="ECO:0000313" key="1">
    <source>
        <dbReference type="EMBL" id="SHH97265.1"/>
    </source>
</evidence>
<gene>
    <name evidence="1" type="ORF">SAMN02745823_01686</name>
</gene>
<dbReference type="RefSeq" id="WP_143162303.1">
    <property type="nucleotide sequence ID" value="NZ_FQXV01000005.1"/>
</dbReference>
<dbReference type="AlphaFoldDB" id="A0A1M5XBM4"/>
<reference evidence="1 2" key="1">
    <citation type="submission" date="2016-11" db="EMBL/GenBank/DDBJ databases">
        <authorList>
            <person name="Jaros S."/>
            <person name="Januszkiewicz K."/>
            <person name="Wedrychowicz H."/>
        </authorList>
    </citation>
    <scope>NUCLEOTIDE SEQUENCE [LARGE SCALE GENOMIC DNA]</scope>
    <source>
        <strain evidence="1 2">DSM 10068</strain>
    </source>
</reference>
<keyword evidence="2" id="KW-1185">Reference proteome</keyword>
<sequence>MNEMDVCVSNLSGNPDDFFNMLYDLGGMGILRFNDDFRFLFLADEGGYLIYSHADGGPNLEKVAFAAGLKSARLMEQLACCADQLFHIRFHPGLDICCVMLGAEQTIRLYFPPEREEPAQPGGADLPACGQ</sequence>
<organism evidence="1 2">
    <name type="scientific">Sporobacter termitidis DSM 10068</name>
    <dbReference type="NCBI Taxonomy" id="1123282"/>
    <lineage>
        <taxon>Bacteria</taxon>
        <taxon>Bacillati</taxon>
        <taxon>Bacillota</taxon>
        <taxon>Clostridia</taxon>
        <taxon>Eubacteriales</taxon>
        <taxon>Oscillospiraceae</taxon>
        <taxon>Sporobacter</taxon>
    </lineage>
</organism>